<keyword evidence="2" id="KW-1185">Reference proteome</keyword>
<dbReference type="STRING" id="86049.A0A1C1CJH1"/>
<dbReference type="AlphaFoldDB" id="A0A1C1CJH1"/>
<name>A0A1C1CJH1_9EURO</name>
<dbReference type="EMBL" id="LGRB01000011">
    <property type="protein sequence ID" value="OCT48674.1"/>
    <property type="molecule type" value="Genomic_DNA"/>
</dbReference>
<sequence>MDSSCEDRAFVLKLVTQSIFELSKELKDEFGDSPHRRTHLDDNEAERVLVYGYYKDNLRSLVKNRTDMPLGARKSILRDLGLGGSKTCTLETGYIQVLFTDEVPTASLLLALPRRF</sequence>
<reference evidence="2" key="1">
    <citation type="submission" date="2015-07" db="EMBL/GenBank/DDBJ databases">
        <authorList>
            <person name="Teixeira M.M."/>
            <person name="Souza R.C."/>
            <person name="Almeida L.G."/>
            <person name="Vicente V.A."/>
            <person name="de Hoog S."/>
            <person name="Bocca A.L."/>
            <person name="de Almeida S.R."/>
            <person name="Vasconcelos A.T."/>
            <person name="Felipe M.S."/>
        </authorList>
    </citation>
    <scope>NUCLEOTIDE SEQUENCE [LARGE SCALE GENOMIC DNA]</scope>
    <source>
        <strain evidence="2">KSF</strain>
    </source>
</reference>
<comment type="caution">
    <text evidence="1">The sequence shown here is derived from an EMBL/GenBank/DDBJ whole genome shotgun (WGS) entry which is preliminary data.</text>
</comment>
<protein>
    <submittedName>
        <fullName evidence="1">Uncharacterized protein</fullName>
    </submittedName>
</protein>
<evidence type="ECO:0000313" key="2">
    <source>
        <dbReference type="Proteomes" id="UP000094526"/>
    </source>
</evidence>
<evidence type="ECO:0000313" key="1">
    <source>
        <dbReference type="EMBL" id="OCT48674.1"/>
    </source>
</evidence>
<proteinExistence type="predicted"/>
<gene>
    <name evidence="1" type="ORF">CLCR_05265</name>
</gene>
<accession>A0A1C1CJH1</accession>
<dbReference type="Proteomes" id="UP000094526">
    <property type="component" value="Unassembled WGS sequence"/>
</dbReference>
<dbReference type="OrthoDB" id="4172704at2759"/>
<organism evidence="1 2">
    <name type="scientific">Cladophialophora carrionii</name>
    <dbReference type="NCBI Taxonomy" id="86049"/>
    <lineage>
        <taxon>Eukaryota</taxon>
        <taxon>Fungi</taxon>
        <taxon>Dikarya</taxon>
        <taxon>Ascomycota</taxon>
        <taxon>Pezizomycotina</taxon>
        <taxon>Eurotiomycetes</taxon>
        <taxon>Chaetothyriomycetidae</taxon>
        <taxon>Chaetothyriales</taxon>
        <taxon>Herpotrichiellaceae</taxon>
        <taxon>Cladophialophora</taxon>
    </lineage>
</organism>
<dbReference type="VEuPathDB" id="FungiDB:G647_03221"/>
<dbReference type="VEuPathDB" id="FungiDB:CLCR_05265"/>